<dbReference type="InterPro" id="IPR011528">
    <property type="entry name" value="NERD"/>
</dbReference>
<name>A0ABT7L2V8_9BACI</name>
<evidence type="ECO:0000313" key="3">
    <source>
        <dbReference type="EMBL" id="MDL4838941.1"/>
    </source>
</evidence>
<protein>
    <submittedName>
        <fullName evidence="3">Nuclease-related domain-containing protein</fullName>
    </submittedName>
</protein>
<dbReference type="EMBL" id="JASTZU010000001">
    <property type="protein sequence ID" value="MDL4838941.1"/>
    <property type="molecule type" value="Genomic_DNA"/>
</dbReference>
<accession>A0ABT7L2V8</accession>
<dbReference type="Pfam" id="PF08378">
    <property type="entry name" value="NERD"/>
    <property type="match status" value="1"/>
</dbReference>
<evidence type="ECO:0000256" key="1">
    <source>
        <dbReference type="SAM" id="Phobius"/>
    </source>
</evidence>
<keyword evidence="1" id="KW-0472">Membrane</keyword>
<proteinExistence type="predicted"/>
<keyword evidence="1" id="KW-0812">Transmembrane</keyword>
<dbReference type="RefSeq" id="WP_285929704.1">
    <property type="nucleotide sequence ID" value="NZ_JASTZU010000001.1"/>
</dbReference>
<comment type="caution">
    <text evidence="3">The sequence shown here is derived from an EMBL/GenBank/DDBJ whole genome shotgun (WGS) entry which is preliminary data.</text>
</comment>
<dbReference type="PROSITE" id="PS50965">
    <property type="entry name" value="NERD"/>
    <property type="match status" value="1"/>
</dbReference>
<dbReference type="Proteomes" id="UP001235343">
    <property type="component" value="Unassembled WGS sequence"/>
</dbReference>
<feature type="transmembrane region" description="Helical" evidence="1">
    <location>
        <begin position="80"/>
        <end position="102"/>
    </location>
</feature>
<gene>
    <name evidence="3" type="ORF">QQS35_00435</name>
</gene>
<keyword evidence="4" id="KW-1185">Reference proteome</keyword>
<evidence type="ECO:0000259" key="2">
    <source>
        <dbReference type="PROSITE" id="PS50965"/>
    </source>
</evidence>
<evidence type="ECO:0000313" key="4">
    <source>
        <dbReference type="Proteomes" id="UP001235343"/>
    </source>
</evidence>
<reference evidence="3 4" key="1">
    <citation type="submission" date="2023-06" db="EMBL/GenBank/DDBJ databases">
        <title>Aquibacillus rhizosphaerae LR5S19.</title>
        <authorList>
            <person name="Sun J.-Q."/>
        </authorList>
    </citation>
    <scope>NUCLEOTIDE SEQUENCE [LARGE SCALE GENOMIC DNA]</scope>
    <source>
        <strain evidence="3 4">LR5S19</strain>
    </source>
</reference>
<organism evidence="3 4">
    <name type="scientific">Aquibacillus rhizosphaerae</name>
    <dbReference type="NCBI Taxonomy" id="3051431"/>
    <lineage>
        <taxon>Bacteria</taxon>
        <taxon>Bacillati</taxon>
        <taxon>Bacillota</taxon>
        <taxon>Bacilli</taxon>
        <taxon>Bacillales</taxon>
        <taxon>Bacillaceae</taxon>
        <taxon>Aquibacillus</taxon>
    </lineage>
</organism>
<sequence length="320" mass="37570">MIIKQRTKPVMIDVDEGLLRRLPLNHRKRKKVADDLAIRQVGFQGEEAIDYYLDKLPKQHLHIFNDIRIKNRKYHFQMDTLLLTPSFALIIEIKSLVGTLIFDTNTKQFIRVYHGVEEGFQDPIMQVEEQREQLIDWLCNYQLDSLPIEYVVGISNPATIIKANPGSEHIYDFVLHFDYLKQKYLELKKKYPEPQLDNQQIKLLGQQLIQSHTPLIEDIHTLYGISEHDIQRGVFCPVCKNRAMNKIYRKWRCPSCRFESTTAYQQAIIDYLLLISPTITNQQCREFLLLNDRRAATRLLTSSGLPFTGANKGRVYYRKD</sequence>
<keyword evidence="1" id="KW-1133">Transmembrane helix</keyword>
<feature type="domain" description="NERD" evidence="2">
    <location>
        <begin position="41"/>
        <end position="157"/>
    </location>
</feature>